<keyword evidence="1 3" id="KW-0863">Zinc-finger</keyword>
<feature type="domain" description="RING-type" evidence="4">
    <location>
        <begin position="209"/>
        <end position="254"/>
    </location>
</feature>
<evidence type="ECO:0000256" key="3">
    <source>
        <dbReference type="PROSITE-ProRule" id="PRU00175"/>
    </source>
</evidence>
<evidence type="ECO:0000313" key="5">
    <source>
        <dbReference type="EMBL" id="KAH0557625.1"/>
    </source>
</evidence>
<organism evidence="5 6">
    <name type="scientific">Cotesia glomerata</name>
    <name type="common">Lepidopteran parasitic wasp</name>
    <name type="synonym">Apanteles glomeratus</name>
    <dbReference type="NCBI Taxonomy" id="32391"/>
    <lineage>
        <taxon>Eukaryota</taxon>
        <taxon>Metazoa</taxon>
        <taxon>Ecdysozoa</taxon>
        <taxon>Arthropoda</taxon>
        <taxon>Hexapoda</taxon>
        <taxon>Insecta</taxon>
        <taxon>Pterygota</taxon>
        <taxon>Neoptera</taxon>
        <taxon>Endopterygota</taxon>
        <taxon>Hymenoptera</taxon>
        <taxon>Apocrita</taxon>
        <taxon>Ichneumonoidea</taxon>
        <taxon>Braconidae</taxon>
        <taxon>Microgastrinae</taxon>
        <taxon>Cotesia</taxon>
    </lineage>
</organism>
<dbReference type="AlphaFoldDB" id="A0AAV7IQA0"/>
<name>A0AAV7IQA0_COTGL</name>
<dbReference type="GO" id="GO:0008270">
    <property type="term" value="F:zinc ion binding"/>
    <property type="evidence" value="ECO:0007669"/>
    <property type="project" value="UniProtKB-KW"/>
</dbReference>
<dbReference type="Gene3D" id="3.30.40.10">
    <property type="entry name" value="Zinc/RING finger domain, C3HC4 (zinc finger)"/>
    <property type="match status" value="1"/>
</dbReference>
<comment type="caution">
    <text evidence="5">The sequence shown here is derived from an EMBL/GenBank/DDBJ whole genome shotgun (WGS) entry which is preliminary data.</text>
</comment>
<sequence length="264" mass="31302">MKRIKKLRLLNAINESNENRLFLQKLLVLPLLPPDDIELAFYWILSTTAPVLLLQFKKLLKYFHNQWIRRTRPDVYSVFLRVFRTNNFSEAYNKVLALRFGTHPNIWDFTEKIVLLQELKRIEYESLQNGNRITEQSRSRETLKNEIIHSAWVLYQNNQFGIPQFINCVSYFINELKSGRDVDVQQIHNFIAENPIEIEFVVGEHITDCTMCELRMTNHICQPCNHWFGCSRCVQNMRVFLARVQANLRCPTCDNVIASFEQIF</sequence>
<protein>
    <recommendedName>
        <fullName evidence="4">RING-type domain-containing protein</fullName>
    </recommendedName>
</protein>
<accession>A0AAV7IQA0</accession>
<evidence type="ECO:0000256" key="1">
    <source>
        <dbReference type="ARBA" id="ARBA00022771"/>
    </source>
</evidence>
<dbReference type="Proteomes" id="UP000826195">
    <property type="component" value="Unassembled WGS sequence"/>
</dbReference>
<gene>
    <name evidence="5" type="ORF">KQX54_009359</name>
</gene>
<proteinExistence type="predicted"/>
<keyword evidence="6" id="KW-1185">Reference proteome</keyword>
<keyword evidence="1 3" id="KW-0479">Metal-binding</keyword>
<dbReference type="PROSITE" id="PS50089">
    <property type="entry name" value="ZF_RING_2"/>
    <property type="match status" value="1"/>
</dbReference>
<evidence type="ECO:0000313" key="6">
    <source>
        <dbReference type="Proteomes" id="UP000826195"/>
    </source>
</evidence>
<reference evidence="5 6" key="1">
    <citation type="journal article" date="2021" name="J. Hered.">
        <title>A chromosome-level genome assembly of the parasitoid wasp, Cotesia glomerata (Hymenoptera: Braconidae).</title>
        <authorList>
            <person name="Pinto B.J."/>
            <person name="Weis J.J."/>
            <person name="Gamble T."/>
            <person name="Ode P.J."/>
            <person name="Paul R."/>
            <person name="Zaspel J.M."/>
        </authorList>
    </citation>
    <scope>NUCLEOTIDE SEQUENCE [LARGE SCALE GENOMIC DNA]</scope>
    <source>
        <strain evidence="5">CgM1</strain>
    </source>
</reference>
<evidence type="ECO:0000259" key="4">
    <source>
        <dbReference type="PROSITE" id="PS50089"/>
    </source>
</evidence>
<dbReference type="EMBL" id="JAHXZJ010000747">
    <property type="protein sequence ID" value="KAH0557625.1"/>
    <property type="molecule type" value="Genomic_DNA"/>
</dbReference>
<dbReference type="InterPro" id="IPR013083">
    <property type="entry name" value="Znf_RING/FYVE/PHD"/>
</dbReference>
<evidence type="ECO:0000256" key="2">
    <source>
        <dbReference type="ARBA" id="ARBA00022833"/>
    </source>
</evidence>
<dbReference type="InterPro" id="IPR001841">
    <property type="entry name" value="Znf_RING"/>
</dbReference>
<keyword evidence="2" id="KW-0862">Zinc</keyword>